<keyword evidence="3" id="KW-1185">Reference proteome</keyword>
<dbReference type="PROSITE" id="PS51257">
    <property type="entry name" value="PROKAR_LIPOPROTEIN"/>
    <property type="match status" value="1"/>
</dbReference>
<sequence length="174" mass="19720">MAKKLDRTMKYLFTLILITTLSCVKGQTSNIPYLAQQELKKFTGKWQYTSNDTIFTINLILEKKYNKGSGNGFYIDVIVGDYILKKGEQILQSSSAIKPIRAGGFVDKKLNNNKIDFLITDLGKKSKRGTVTFEIQSGQENIAKWQLSNNEGIHIGTYDYSFSLPLQAMFKKVN</sequence>
<dbReference type="RefSeq" id="WP_377116947.1">
    <property type="nucleotide sequence ID" value="NZ_JBHTHZ010000013.1"/>
</dbReference>
<protein>
    <submittedName>
        <fullName evidence="2">DUF6705 family protein</fullName>
    </submittedName>
</protein>
<reference evidence="3" key="1">
    <citation type="journal article" date="2019" name="Int. J. Syst. Evol. Microbiol.">
        <title>The Global Catalogue of Microorganisms (GCM) 10K type strain sequencing project: providing services to taxonomists for standard genome sequencing and annotation.</title>
        <authorList>
            <consortium name="The Broad Institute Genomics Platform"/>
            <consortium name="The Broad Institute Genome Sequencing Center for Infectious Disease"/>
            <person name="Wu L."/>
            <person name="Ma J."/>
        </authorList>
    </citation>
    <scope>NUCLEOTIDE SEQUENCE [LARGE SCALE GENOMIC DNA]</scope>
    <source>
        <strain evidence="3">CCUG 61484</strain>
    </source>
</reference>
<name>A0ABW3AVB4_9SPHI</name>
<evidence type="ECO:0000313" key="2">
    <source>
        <dbReference type="EMBL" id="MFD0794996.1"/>
    </source>
</evidence>
<dbReference type="Proteomes" id="UP001597010">
    <property type="component" value="Unassembled WGS sequence"/>
</dbReference>
<comment type="caution">
    <text evidence="2">The sequence shown here is derived from an EMBL/GenBank/DDBJ whole genome shotgun (WGS) entry which is preliminary data.</text>
</comment>
<gene>
    <name evidence="2" type="ORF">ACFQZX_15345</name>
</gene>
<feature type="domain" description="DUF6705" evidence="1">
    <location>
        <begin position="9"/>
        <end position="94"/>
    </location>
</feature>
<evidence type="ECO:0000313" key="3">
    <source>
        <dbReference type="Proteomes" id="UP001597010"/>
    </source>
</evidence>
<dbReference type="EMBL" id="JBHTHZ010000013">
    <property type="protein sequence ID" value="MFD0794996.1"/>
    <property type="molecule type" value="Genomic_DNA"/>
</dbReference>
<evidence type="ECO:0000259" key="1">
    <source>
        <dbReference type="Pfam" id="PF20448"/>
    </source>
</evidence>
<organism evidence="2 3">
    <name type="scientific">Mucilaginibacter litoreus</name>
    <dbReference type="NCBI Taxonomy" id="1048221"/>
    <lineage>
        <taxon>Bacteria</taxon>
        <taxon>Pseudomonadati</taxon>
        <taxon>Bacteroidota</taxon>
        <taxon>Sphingobacteriia</taxon>
        <taxon>Sphingobacteriales</taxon>
        <taxon>Sphingobacteriaceae</taxon>
        <taxon>Mucilaginibacter</taxon>
    </lineage>
</organism>
<dbReference type="InterPro" id="IPR046551">
    <property type="entry name" value="DUF6705"/>
</dbReference>
<dbReference type="Pfam" id="PF20448">
    <property type="entry name" value="DUF6705"/>
    <property type="match status" value="1"/>
</dbReference>
<accession>A0ABW3AVB4</accession>
<proteinExistence type="predicted"/>